<dbReference type="Pfam" id="PF08618">
    <property type="entry name" value="Opi1"/>
    <property type="match status" value="1"/>
</dbReference>
<dbReference type="EMBL" id="MCOG01000345">
    <property type="protein sequence ID" value="ORY14977.1"/>
    <property type="molecule type" value="Genomic_DNA"/>
</dbReference>
<dbReference type="AlphaFoldDB" id="A0A1Y1ZY47"/>
<name>A0A1Y1ZY47_9FUNG</name>
<dbReference type="GO" id="GO:0008654">
    <property type="term" value="P:phospholipid biosynthetic process"/>
    <property type="evidence" value="ECO:0007669"/>
    <property type="project" value="TreeGrafter"/>
</dbReference>
<dbReference type="GO" id="GO:0005634">
    <property type="term" value="C:nucleus"/>
    <property type="evidence" value="ECO:0007669"/>
    <property type="project" value="TreeGrafter"/>
</dbReference>
<sequence length="565" mass="63048">MDINTLLCNNESNDVEMKDVNNSSASHTMFPYESKNSESYSTSTLDSSNAVTNEEIPNMKSLTINSPTSTPSTPPSSFLTKLDSLSGIAAATAALRQRKHIRNSPRARKSVLSIGNGSSSPGNNHYPYTTTVGSSRHRLLAPVTPQPPPNHPISTAILRRNRIQNGIRNVVRGVSDTLFTHNHQNQQDTNSSNASSNINSNSNSSSSYSQQNIFGHINRNSTPSTSSQQSPLMSDAVLNQDDINHGIKCCLQWLKYAITHLDQEINLLRNIANESFHMYYNNIQNHRNATDGSSNENNDTESSSAKSKYNIVNQQDSTNNNEHTNNNLLPPSQLGSNQITNFHRESLMKIKRDIVFTIRKTVEIIIKGASKYLPGESRLIIRRFILSLPSRLSKLTQKVKAPESITTETTSTTSTNINDKIMDTDNSVISSPTSSYITDETDAMKISKDNDSLNNINATKEESLKIMTLATEGNDMLKKMMDVFEKSFQENNKNNLDNINLINTNENSTLNYNKNKILYNPLQNNDKYNKLSNNNFNTEITTTTTTNNSNYIMSYDELPNNHSNN</sequence>
<evidence type="ECO:0000256" key="1">
    <source>
        <dbReference type="SAM" id="MobiDB-lite"/>
    </source>
</evidence>
<evidence type="ECO:0008006" key="4">
    <source>
        <dbReference type="Google" id="ProtNLM"/>
    </source>
</evidence>
<keyword evidence="3" id="KW-1185">Reference proteome</keyword>
<dbReference type="PANTHER" id="PTHR38406">
    <property type="entry name" value="TRANSCRIPTIONAL REPRESSOR OPI1"/>
    <property type="match status" value="1"/>
</dbReference>
<feature type="compositionally biased region" description="Low complexity" evidence="1">
    <location>
        <begin position="293"/>
        <end position="304"/>
    </location>
</feature>
<organism evidence="2 3">
    <name type="scientific">Neocallimastix californiae</name>
    <dbReference type="NCBI Taxonomy" id="1754190"/>
    <lineage>
        <taxon>Eukaryota</taxon>
        <taxon>Fungi</taxon>
        <taxon>Fungi incertae sedis</taxon>
        <taxon>Chytridiomycota</taxon>
        <taxon>Chytridiomycota incertae sedis</taxon>
        <taxon>Neocallimastigomycetes</taxon>
        <taxon>Neocallimastigales</taxon>
        <taxon>Neocallimastigaceae</taxon>
        <taxon>Neocallimastix</taxon>
    </lineage>
</organism>
<feature type="compositionally biased region" description="Basic residues" evidence="1">
    <location>
        <begin position="97"/>
        <end position="109"/>
    </location>
</feature>
<feature type="compositionally biased region" description="Low complexity" evidence="1">
    <location>
        <begin position="37"/>
        <end position="48"/>
    </location>
</feature>
<proteinExistence type="predicted"/>
<feature type="compositionally biased region" description="Low complexity" evidence="1">
    <location>
        <begin position="190"/>
        <end position="209"/>
    </location>
</feature>
<dbReference type="OrthoDB" id="2441642at2759"/>
<dbReference type="GO" id="GO:0006357">
    <property type="term" value="P:regulation of transcription by RNA polymerase II"/>
    <property type="evidence" value="ECO:0007669"/>
    <property type="project" value="TreeGrafter"/>
</dbReference>
<dbReference type="PANTHER" id="PTHR38406:SF1">
    <property type="entry name" value="TRANSCRIPTIONAL REPRESSOR OPI1"/>
    <property type="match status" value="1"/>
</dbReference>
<feature type="compositionally biased region" description="Low complexity" evidence="1">
    <location>
        <begin position="318"/>
        <end position="327"/>
    </location>
</feature>
<dbReference type="GO" id="GO:0003714">
    <property type="term" value="F:transcription corepressor activity"/>
    <property type="evidence" value="ECO:0007669"/>
    <property type="project" value="InterPro"/>
</dbReference>
<feature type="compositionally biased region" description="Low complexity" evidence="1">
    <location>
        <begin position="66"/>
        <end position="77"/>
    </location>
</feature>
<feature type="region of interest" description="Disordered" evidence="1">
    <location>
        <begin position="287"/>
        <end position="336"/>
    </location>
</feature>
<dbReference type="GO" id="GO:0030968">
    <property type="term" value="P:endoplasmic reticulum unfolded protein response"/>
    <property type="evidence" value="ECO:0007669"/>
    <property type="project" value="TreeGrafter"/>
</dbReference>
<comment type="caution">
    <text evidence="2">The sequence shown here is derived from an EMBL/GenBank/DDBJ whole genome shotgun (WGS) entry which is preliminary data.</text>
</comment>
<feature type="region of interest" description="Disordered" evidence="1">
    <location>
        <begin position="183"/>
        <end position="210"/>
    </location>
</feature>
<feature type="compositionally biased region" description="Low complexity" evidence="1">
    <location>
        <begin position="115"/>
        <end position="124"/>
    </location>
</feature>
<dbReference type="STRING" id="1754190.A0A1Y1ZY47"/>
<feature type="region of interest" description="Disordered" evidence="1">
    <location>
        <begin position="28"/>
        <end position="78"/>
    </location>
</feature>
<evidence type="ECO:0000313" key="2">
    <source>
        <dbReference type="EMBL" id="ORY14977.1"/>
    </source>
</evidence>
<dbReference type="Proteomes" id="UP000193920">
    <property type="component" value="Unassembled WGS sequence"/>
</dbReference>
<reference evidence="2 3" key="1">
    <citation type="submission" date="2016-08" db="EMBL/GenBank/DDBJ databases">
        <title>A Parts List for Fungal Cellulosomes Revealed by Comparative Genomics.</title>
        <authorList>
            <consortium name="DOE Joint Genome Institute"/>
            <person name="Haitjema C.H."/>
            <person name="Gilmore S.P."/>
            <person name="Henske J.K."/>
            <person name="Solomon K.V."/>
            <person name="De Groot R."/>
            <person name="Kuo A."/>
            <person name="Mondo S.J."/>
            <person name="Salamov A.A."/>
            <person name="Labutti K."/>
            <person name="Zhao Z."/>
            <person name="Chiniquy J."/>
            <person name="Barry K."/>
            <person name="Brewer H.M."/>
            <person name="Purvine S.O."/>
            <person name="Wright A.T."/>
            <person name="Boxma B."/>
            <person name="Van Alen T."/>
            <person name="Hackstein J.H."/>
            <person name="Baker S.E."/>
            <person name="Grigoriev I.V."/>
            <person name="O'Malley M.A."/>
        </authorList>
    </citation>
    <scope>NUCLEOTIDE SEQUENCE [LARGE SCALE GENOMIC DNA]</scope>
    <source>
        <strain evidence="2 3">G1</strain>
    </source>
</reference>
<dbReference type="GO" id="GO:0005783">
    <property type="term" value="C:endoplasmic reticulum"/>
    <property type="evidence" value="ECO:0007669"/>
    <property type="project" value="TreeGrafter"/>
</dbReference>
<feature type="region of interest" description="Disordered" evidence="1">
    <location>
        <begin position="97"/>
        <end position="130"/>
    </location>
</feature>
<feature type="compositionally biased region" description="Polar residues" evidence="1">
    <location>
        <begin position="305"/>
        <end position="317"/>
    </location>
</feature>
<protein>
    <recommendedName>
        <fullName evidence="4">Opi1-domain-containing protein</fullName>
    </recommendedName>
</protein>
<gene>
    <name evidence="2" type="ORF">LY90DRAFT_517956</name>
</gene>
<accession>A0A1Y1ZY47</accession>
<dbReference type="InterPro" id="IPR013927">
    <property type="entry name" value="TF_Opi1_Ccg-8"/>
</dbReference>
<evidence type="ECO:0000313" key="3">
    <source>
        <dbReference type="Proteomes" id="UP000193920"/>
    </source>
</evidence>